<dbReference type="PANTHER" id="PTHR43630">
    <property type="entry name" value="POLY-BETA-1,6-N-ACETYL-D-GLUCOSAMINE SYNTHASE"/>
    <property type="match status" value="1"/>
</dbReference>
<protein>
    <recommendedName>
        <fullName evidence="1">HTH cro/C1-type domain-containing protein</fullName>
    </recommendedName>
</protein>
<dbReference type="InterPro" id="IPR001173">
    <property type="entry name" value="Glyco_trans_2-like"/>
</dbReference>
<dbReference type="InterPro" id="IPR010982">
    <property type="entry name" value="Lambda_DNA-bd_dom_sf"/>
</dbReference>
<dbReference type="CDD" id="cd00093">
    <property type="entry name" value="HTH_XRE"/>
    <property type="match status" value="1"/>
</dbReference>
<dbReference type="PROSITE" id="PS50943">
    <property type="entry name" value="HTH_CROC1"/>
    <property type="match status" value="1"/>
</dbReference>
<dbReference type="PANTHER" id="PTHR43630:SF2">
    <property type="entry name" value="GLYCOSYLTRANSFERASE"/>
    <property type="match status" value="1"/>
</dbReference>
<evidence type="ECO:0000313" key="2">
    <source>
        <dbReference type="EMBL" id="GAX48273.1"/>
    </source>
</evidence>
<dbReference type="SMART" id="SM00530">
    <property type="entry name" value="HTH_XRE"/>
    <property type="match status" value="1"/>
</dbReference>
<dbReference type="EMBL" id="BEDT01000005">
    <property type="protein sequence ID" value="GAX48273.1"/>
    <property type="molecule type" value="Genomic_DNA"/>
</dbReference>
<sequence>MYKNWLTEDIESMASSINYLEILEIAKKIDLKNAFKESYETLSKREYFEKLNLRYQDFLANNTIGIAMLVKNQEKRIYSAISNLLELCDEFVIVDTGSTDKTVEQIKKIESDKLQLFSKEWVEDFSVMRNFVISKVKTDWIFFVDSDEILFENVDKNRLRNTAALLASLSDESVAIQFKIKRPNQSSFTLAERGLRKGTTHYVNKIHEELYDTKIMKVRIDFLLENQGALTEEIEKFNKTERYNNLVNEELEKSTSNIKMLLNFPFPQGDEIESERYFKLVNRVILKKEKQGWKKHNFQLTDDFHTLTQKYIMLLLSLGRIDELIDKTAILLRLFSDNYFMLSMNNLGKILKQHQKQQKQFELFLEQYAEINNETSFETTLMSKDYASAITVKYLFSLGDYKNAAQLSLEITDQAALELIQNESKFLKMIDLSDEELCKIKGGNISKKIKLERQALNLTQECLAQKLFVSPPVIANWEHERSYPNIQQILALSECFGKSTDYLLKD</sequence>
<dbReference type="Pfam" id="PF01381">
    <property type="entry name" value="HTH_3"/>
    <property type="match status" value="1"/>
</dbReference>
<feature type="domain" description="HTH cro/C1-type" evidence="1">
    <location>
        <begin position="449"/>
        <end position="503"/>
    </location>
</feature>
<proteinExistence type="predicted"/>
<dbReference type="Pfam" id="PF00535">
    <property type="entry name" value="Glycos_transf_2"/>
    <property type="match status" value="1"/>
</dbReference>
<accession>A0A224XFF1</accession>
<dbReference type="RefSeq" id="WP_094785289.1">
    <property type="nucleotide sequence ID" value="NZ_BEDT01000005.1"/>
</dbReference>
<reference evidence="3" key="1">
    <citation type="submission" date="2017-08" db="EMBL/GenBank/DDBJ databases">
        <title>Draft genome sequence of Lactococcus sp. strain Rs-Y01, isolated from the gut of the lower termite Reticulitermes speratus.</title>
        <authorList>
            <person name="Ohkuma M."/>
            <person name="Yuki M."/>
        </authorList>
    </citation>
    <scope>NUCLEOTIDE SEQUENCE [LARGE SCALE GENOMIC DNA]</scope>
    <source>
        <strain evidence="3">Rs-Y01</strain>
    </source>
</reference>
<dbReference type="AlphaFoldDB" id="A0A224XFF1"/>
<gene>
    <name evidence="2" type="ORF">RsY01_1889</name>
</gene>
<dbReference type="Proteomes" id="UP000218689">
    <property type="component" value="Unassembled WGS sequence"/>
</dbReference>
<comment type="caution">
    <text evidence="2">The sequence shown here is derived from an EMBL/GenBank/DDBJ whole genome shotgun (WGS) entry which is preliminary data.</text>
</comment>
<dbReference type="GO" id="GO:0003677">
    <property type="term" value="F:DNA binding"/>
    <property type="evidence" value="ECO:0007669"/>
    <property type="project" value="InterPro"/>
</dbReference>
<evidence type="ECO:0000259" key="1">
    <source>
        <dbReference type="PROSITE" id="PS50943"/>
    </source>
</evidence>
<dbReference type="OrthoDB" id="9805856at2"/>
<dbReference type="SUPFAM" id="SSF53448">
    <property type="entry name" value="Nucleotide-diphospho-sugar transferases"/>
    <property type="match status" value="1"/>
</dbReference>
<dbReference type="Gene3D" id="1.10.260.40">
    <property type="entry name" value="lambda repressor-like DNA-binding domains"/>
    <property type="match status" value="1"/>
</dbReference>
<dbReference type="InterPro" id="IPR029044">
    <property type="entry name" value="Nucleotide-diphossugar_trans"/>
</dbReference>
<dbReference type="InterPro" id="IPR001387">
    <property type="entry name" value="Cro/C1-type_HTH"/>
</dbReference>
<name>A0A224XFF1_9LACT</name>
<keyword evidence="3" id="KW-1185">Reference proteome</keyword>
<organism evidence="2 3">
    <name type="scientific">Pseudolactococcus reticulitermitis</name>
    <dbReference type="NCBI Taxonomy" id="2025039"/>
    <lineage>
        <taxon>Bacteria</taxon>
        <taxon>Bacillati</taxon>
        <taxon>Bacillota</taxon>
        <taxon>Bacilli</taxon>
        <taxon>Lactobacillales</taxon>
        <taxon>Streptococcaceae</taxon>
        <taxon>Pseudolactococcus</taxon>
    </lineage>
</organism>
<dbReference type="SUPFAM" id="SSF47413">
    <property type="entry name" value="lambda repressor-like DNA-binding domains"/>
    <property type="match status" value="1"/>
</dbReference>
<evidence type="ECO:0000313" key="3">
    <source>
        <dbReference type="Proteomes" id="UP000218689"/>
    </source>
</evidence>
<dbReference type="Gene3D" id="3.90.550.10">
    <property type="entry name" value="Spore Coat Polysaccharide Biosynthesis Protein SpsA, Chain A"/>
    <property type="match status" value="1"/>
</dbReference>